<keyword evidence="16" id="KW-1185">Reference proteome</keyword>
<evidence type="ECO:0000313" key="16">
    <source>
        <dbReference type="Proteomes" id="UP001525968"/>
    </source>
</evidence>
<evidence type="ECO:0000256" key="12">
    <source>
        <dbReference type="ARBA" id="ARBA00023136"/>
    </source>
</evidence>
<keyword evidence="11" id="KW-0408">Iron</keyword>
<evidence type="ECO:0000256" key="6">
    <source>
        <dbReference type="ARBA" id="ARBA00022617"/>
    </source>
</evidence>
<gene>
    <name evidence="15" type="ORF">N0K08_20745</name>
</gene>
<evidence type="ECO:0000256" key="11">
    <source>
        <dbReference type="ARBA" id="ARBA00023004"/>
    </source>
</evidence>
<organism evidence="15 16">
    <name type="scientific">Acidovorax bellezanensis</name>
    <dbReference type="NCBI Taxonomy" id="2976702"/>
    <lineage>
        <taxon>Bacteria</taxon>
        <taxon>Pseudomonadati</taxon>
        <taxon>Pseudomonadota</taxon>
        <taxon>Betaproteobacteria</taxon>
        <taxon>Burkholderiales</taxon>
        <taxon>Comamonadaceae</taxon>
        <taxon>Acidovorax</taxon>
    </lineage>
</organism>
<feature type="transmembrane region" description="Helical" evidence="13">
    <location>
        <begin position="151"/>
        <end position="173"/>
    </location>
</feature>
<keyword evidence="9" id="KW-0249">Electron transport</keyword>
<protein>
    <submittedName>
        <fullName evidence="15">Formate dehydrogenase subunit gamma</fullName>
        <ecNumber evidence="15">1.17.1.9</ecNumber>
    </submittedName>
</protein>
<evidence type="ECO:0000256" key="2">
    <source>
        <dbReference type="ARBA" id="ARBA00004651"/>
    </source>
</evidence>
<accession>A0ABT2PTA0</accession>
<dbReference type="Proteomes" id="UP001525968">
    <property type="component" value="Unassembled WGS sequence"/>
</dbReference>
<evidence type="ECO:0000256" key="8">
    <source>
        <dbReference type="ARBA" id="ARBA00022723"/>
    </source>
</evidence>
<evidence type="ECO:0000259" key="14">
    <source>
        <dbReference type="Pfam" id="PF01292"/>
    </source>
</evidence>
<keyword evidence="10 13" id="KW-1133">Transmembrane helix</keyword>
<dbReference type="Gene3D" id="1.20.950.20">
    <property type="entry name" value="Transmembrane di-heme cytochromes, Chain C"/>
    <property type="match status" value="1"/>
</dbReference>
<dbReference type="EC" id="1.17.1.9" evidence="15"/>
<dbReference type="PANTHER" id="PTHR30074">
    <property type="entry name" value="FORMATE DEHYDROGENASE, NITRATE-INDUCIBLE, CYTOCHROME B556 FDN SUBUNIT"/>
    <property type="match status" value="1"/>
</dbReference>
<keyword evidence="12 13" id="KW-0472">Membrane</keyword>
<dbReference type="SUPFAM" id="SSF81342">
    <property type="entry name" value="Transmembrane di-heme cytochromes"/>
    <property type="match status" value="1"/>
</dbReference>
<reference evidence="15 16" key="1">
    <citation type="submission" date="2022-09" db="EMBL/GenBank/DDBJ databases">
        <title>Draft genome of isolate Be4.</title>
        <authorList>
            <person name="Sanchez-Castro I."/>
            <person name="Martinez-Rodriguez P."/>
            <person name="Descostes M."/>
            <person name="Merroun M."/>
        </authorList>
    </citation>
    <scope>NUCLEOTIDE SEQUENCE [LARGE SCALE GENOMIC DNA]</scope>
    <source>
        <strain evidence="15 16">Be4</strain>
    </source>
</reference>
<comment type="caution">
    <text evidence="15">The sequence shown here is derived from an EMBL/GenBank/DDBJ whole genome shotgun (WGS) entry which is preliminary data.</text>
</comment>
<evidence type="ECO:0000256" key="10">
    <source>
        <dbReference type="ARBA" id="ARBA00022989"/>
    </source>
</evidence>
<dbReference type="PANTHER" id="PTHR30074:SF5">
    <property type="entry name" value="FORMATE DEHYDROGENASE, NITRATE-INDUCIBLE, CYTOCHROME B556(FDN) SUBUNIT"/>
    <property type="match status" value="1"/>
</dbReference>
<keyword evidence="6" id="KW-0349">Heme</keyword>
<dbReference type="EMBL" id="JAODYH010000014">
    <property type="protein sequence ID" value="MCT9813064.1"/>
    <property type="molecule type" value="Genomic_DNA"/>
</dbReference>
<evidence type="ECO:0000313" key="15">
    <source>
        <dbReference type="EMBL" id="MCT9813064.1"/>
    </source>
</evidence>
<comment type="subcellular location">
    <subcellularLocation>
        <location evidence="2">Cell membrane</location>
        <topology evidence="2">Multi-pass membrane protein</topology>
    </subcellularLocation>
</comment>
<dbReference type="Pfam" id="PF01292">
    <property type="entry name" value="Ni_hydr_CYTB"/>
    <property type="match status" value="1"/>
</dbReference>
<evidence type="ECO:0000256" key="5">
    <source>
        <dbReference type="ARBA" id="ARBA00022475"/>
    </source>
</evidence>
<evidence type="ECO:0000256" key="7">
    <source>
        <dbReference type="ARBA" id="ARBA00022692"/>
    </source>
</evidence>
<feature type="transmembrane region" description="Helical" evidence="13">
    <location>
        <begin position="116"/>
        <end position="139"/>
    </location>
</feature>
<feature type="transmembrane region" description="Helical" evidence="13">
    <location>
        <begin position="20"/>
        <end position="37"/>
    </location>
</feature>
<keyword evidence="4" id="KW-0813">Transport</keyword>
<keyword evidence="5" id="KW-1003">Cell membrane</keyword>
<dbReference type="GO" id="GO:0008863">
    <property type="term" value="F:formate dehydrogenase (NAD+) activity"/>
    <property type="evidence" value="ECO:0007669"/>
    <property type="project" value="UniProtKB-EC"/>
</dbReference>
<comment type="similarity">
    <text evidence="3">Belongs to the formate dehydrogenase gamma subunit family.</text>
</comment>
<feature type="domain" description="Cytochrome b561 bacterial/Ni-hydrogenase" evidence="14">
    <location>
        <begin position="10"/>
        <end position="185"/>
    </location>
</feature>
<evidence type="ECO:0000256" key="1">
    <source>
        <dbReference type="ARBA" id="ARBA00001971"/>
    </source>
</evidence>
<proteinExistence type="inferred from homology"/>
<evidence type="ECO:0000256" key="9">
    <source>
        <dbReference type="ARBA" id="ARBA00022982"/>
    </source>
</evidence>
<evidence type="ECO:0000256" key="3">
    <source>
        <dbReference type="ARBA" id="ARBA00010747"/>
    </source>
</evidence>
<dbReference type="InterPro" id="IPR006471">
    <property type="entry name" value="Formate_DH_gsu"/>
</dbReference>
<evidence type="ECO:0000256" key="4">
    <source>
        <dbReference type="ARBA" id="ARBA00022448"/>
    </source>
</evidence>
<keyword evidence="7 13" id="KW-0812">Transmembrane</keyword>
<keyword evidence="15" id="KW-0560">Oxidoreductase</keyword>
<dbReference type="InterPro" id="IPR016174">
    <property type="entry name" value="Di-haem_cyt_TM"/>
</dbReference>
<dbReference type="InterPro" id="IPR051817">
    <property type="entry name" value="FDH_cytochrome_b556_subunit"/>
</dbReference>
<sequence length="208" mass="24056">MKRSPRDLKRYTASERANHWVVAISFVLLALSGLAFFHPAFFPLTQLFGGGPWTRILHPYIGVVMALAFILMVIRFWRLNIMEARDRQWLKEAPQLVTKDHHVMPEQGKYNGGQKLLFWLLVASMLGLTVSGVLMWRAWWNLPIELVRASVVLHAVSAFALLGLILLHVYAAIWTRGTFRAMVYGTVNRAWAKYHHPLWYRKMTGEEK</sequence>
<keyword evidence="8" id="KW-0479">Metal-binding</keyword>
<comment type="cofactor">
    <cofactor evidence="1">
        <name>heme</name>
        <dbReference type="ChEBI" id="CHEBI:30413"/>
    </cofactor>
</comment>
<name>A0ABT2PTA0_9BURK</name>
<evidence type="ECO:0000256" key="13">
    <source>
        <dbReference type="SAM" id="Phobius"/>
    </source>
</evidence>
<feature type="transmembrane region" description="Helical" evidence="13">
    <location>
        <begin position="57"/>
        <end position="77"/>
    </location>
</feature>
<dbReference type="InterPro" id="IPR011577">
    <property type="entry name" value="Cyt_b561_bac/Ni-Hgenase"/>
</dbReference>
<dbReference type="RefSeq" id="WP_261502311.1">
    <property type="nucleotide sequence ID" value="NZ_JAODYH010000014.1"/>
</dbReference>
<dbReference type="NCBIfam" id="TIGR01583">
    <property type="entry name" value="formate-DH-gamm"/>
    <property type="match status" value="1"/>
</dbReference>